<keyword evidence="2" id="KW-1003">Cell membrane</keyword>
<comment type="subcellular location">
    <subcellularLocation>
        <location evidence="1">Cell membrane</location>
        <topology evidence="1">Single-pass membrane protein</topology>
    </subcellularLocation>
</comment>
<feature type="compositionally biased region" description="Polar residues" evidence="6">
    <location>
        <begin position="268"/>
        <end position="286"/>
    </location>
</feature>
<feature type="domain" description="Phage shock protein PspC N-terminal" evidence="8">
    <location>
        <begin position="45"/>
        <end position="100"/>
    </location>
</feature>
<feature type="compositionally biased region" description="Polar residues" evidence="6">
    <location>
        <begin position="520"/>
        <end position="540"/>
    </location>
</feature>
<dbReference type="PANTHER" id="PTHR33885">
    <property type="entry name" value="PHAGE SHOCK PROTEIN C"/>
    <property type="match status" value="1"/>
</dbReference>
<evidence type="ECO:0000259" key="8">
    <source>
        <dbReference type="Pfam" id="PF04024"/>
    </source>
</evidence>
<evidence type="ECO:0000313" key="9">
    <source>
        <dbReference type="EMBL" id="MFD2841442.1"/>
    </source>
</evidence>
<dbReference type="RefSeq" id="WP_377467429.1">
    <property type="nucleotide sequence ID" value="NZ_JBHUOP010000005.1"/>
</dbReference>
<dbReference type="Proteomes" id="UP001597391">
    <property type="component" value="Unassembled WGS sequence"/>
</dbReference>
<feature type="transmembrane region" description="Helical" evidence="7">
    <location>
        <begin position="408"/>
        <end position="431"/>
    </location>
</feature>
<evidence type="ECO:0000256" key="5">
    <source>
        <dbReference type="ARBA" id="ARBA00023136"/>
    </source>
</evidence>
<feature type="region of interest" description="Disordered" evidence="6">
    <location>
        <begin position="1"/>
        <end position="25"/>
    </location>
</feature>
<evidence type="ECO:0000256" key="6">
    <source>
        <dbReference type="SAM" id="MobiDB-lite"/>
    </source>
</evidence>
<feature type="compositionally biased region" description="Polar residues" evidence="6">
    <location>
        <begin position="206"/>
        <end position="222"/>
    </location>
</feature>
<evidence type="ECO:0000256" key="4">
    <source>
        <dbReference type="ARBA" id="ARBA00022989"/>
    </source>
</evidence>
<gene>
    <name evidence="9" type="ORF">ACFSYH_12825</name>
</gene>
<evidence type="ECO:0000256" key="2">
    <source>
        <dbReference type="ARBA" id="ARBA00022475"/>
    </source>
</evidence>
<reference evidence="10" key="1">
    <citation type="journal article" date="2019" name="Int. J. Syst. Evol. Microbiol.">
        <title>The Global Catalogue of Microorganisms (GCM) 10K type strain sequencing project: providing services to taxonomists for standard genome sequencing and annotation.</title>
        <authorList>
            <consortium name="The Broad Institute Genomics Platform"/>
            <consortium name="The Broad Institute Genome Sequencing Center for Infectious Disease"/>
            <person name="Wu L."/>
            <person name="Ma J."/>
        </authorList>
    </citation>
    <scope>NUCLEOTIDE SEQUENCE [LARGE SCALE GENOMIC DNA]</scope>
    <source>
        <strain evidence="10">KCTC 33576</strain>
    </source>
</reference>
<feature type="transmembrane region" description="Helical" evidence="7">
    <location>
        <begin position="377"/>
        <end position="396"/>
    </location>
</feature>
<evidence type="ECO:0000256" key="1">
    <source>
        <dbReference type="ARBA" id="ARBA00004162"/>
    </source>
</evidence>
<feature type="transmembrane region" description="Helical" evidence="7">
    <location>
        <begin position="146"/>
        <end position="167"/>
    </location>
</feature>
<feature type="region of interest" description="Disordered" evidence="6">
    <location>
        <begin position="510"/>
        <end position="546"/>
    </location>
</feature>
<dbReference type="InterPro" id="IPR007168">
    <property type="entry name" value="Phageshock_PspC_N"/>
</dbReference>
<evidence type="ECO:0000313" key="10">
    <source>
        <dbReference type="Proteomes" id="UP001597391"/>
    </source>
</evidence>
<proteinExistence type="predicted"/>
<sequence length="586" mass="61686">MNTSTPDNNGYQPPSNGWVPPAPQSPQNGNHGGYKFFQSIRQSGFFRSESRWIGGVAGGLARRLNVDPLVVRVVFILLGIVTTGFALLAYAAAWALLPEERDGRIHAEEAVRGNFDGALIVIGLAALMGFGSLGSFFLFAEALPGPLVGLLWFAFIAAVGYAVYAIYNESQKKTGQNPPFAPPTPGFSESGAPQQPVPGVQHPESEQSISNLSEEQQTTEFPSHNDEASSEQSAAEATEQSDSVDAADSDGSPTADTAIISVPDVSHQGGNMNDTQTIPNPDSTQPYAHGFTGGGSDNYTETAHGDWAHDQSGWSNNQADWSGKYNWDGTRAAEWTPPTPEPAKPKGQFAIGFGLTLVLAAILLGVVHFGYLEQGSVALSLVVSIAIILGGLMVIVNGLRGRPSGGAGFFSVMALIAALFFGITGVAGANFKAQNFTGISSQSLTPQSIAEIEGGFSFGVGDLHLDLTEIPLSEFAERSEPLDIDVSGGVGEITVIFPSTIKFHTESSLGAGEYSDPHQNKSSRVVGTQSYSQDSSSTLTDPPEVNVNISLGLGSIDISGVSDSRTFPGEDPTNTLSDNEEVEVNR</sequence>
<evidence type="ECO:0000256" key="7">
    <source>
        <dbReference type="SAM" id="Phobius"/>
    </source>
</evidence>
<feature type="region of interest" description="Disordered" evidence="6">
    <location>
        <begin position="173"/>
        <end position="298"/>
    </location>
</feature>
<feature type="compositionally biased region" description="Low complexity" evidence="6">
    <location>
        <begin position="230"/>
        <end position="252"/>
    </location>
</feature>
<organism evidence="9 10">
    <name type="scientific">Populibacterium corticicola</name>
    <dbReference type="NCBI Taxonomy" id="1812826"/>
    <lineage>
        <taxon>Bacteria</taxon>
        <taxon>Bacillati</taxon>
        <taxon>Actinomycetota</taxon>
        <taxon>Actinomycetes</taxon>
        <taxon>Micrococcales</taxon>
        <taxon>Jonesiaceae</taxon>
        <taxon>Populibacterium</taxon>
    </lineage>
</organism>
<feature type="region of interest" description="Disordered" evidence="6">
    <location>
        <begin position="560"/>
        <end position="586"/>
    </location>
</feature>
<keyword evidence="3 7" id="KW-0812">Transmembrane</keyword>
<name>A0ABW5XHW6_9MICO</name>
<feature type="transmembrane region" description="Helical" evidence="7">
    <location>
        <begin position="349"/>
        <end position="371"/>
    </location>
</feature>
<dbReference type="EMBL" id="JBHUOP010000005">
    <property type="protein sequence ID" value="MFD2841442.1"/>
    <property type="molecule type" value="Genomic_DNA"/>
</dbReference>
<keyword evidence="10" id="KW-1185">Reference proteome</keyword>
<protein>
    <submittedName>
        <fullName evidence="9">PspC domain-containing protein</fullName>
    </submittedName>
</protein>
<keyword evidence="4 7" id="KW-1133">Transmembrane helix</keyword>
<dbReference type="InterPro" id="IPR052027">
    <property type="entry name" value="PspC"/>
</dbReference>
<dbReference type="PANTHER" id="PTHR33885:SF3">
    <property type="entry name" value="PHAGE SHOCK PROTEIN C"/>
    <property type="match status" value="1"/>
</dbReference>
<feature type="transmembrane region" description="Helical" evidence="7">
    <location>
        <begin position="69"/>
        <end position="97"/>
    </location>
</feature>
<evidence type="ECO:0000256" key="3">
    <source>
        <dbReference type="ARBA" id="ARBA00022692"/>
    </source>
</evidence>
<comment type="caution">
    <text evidence="9">The sequence shown here is derived from an EMBL/GenBank/DDBJ whole genome shotgun (WGS) entry which is preliminary data.</text>
</comment>
<keyword evidence="5 7" id="KW-0472">Membrane</keyword>
<accession>A0ABW5XHW6</accession>
<feature type="compositionally biased region" description="Polar residues" evidence="6">
    <location>
        <begin position="1"/>
        <end position="15"/>
    </location>
</feature>
<feature type="transmembrane region" description="Helical" evidence="7">
    <location>
        <begin position="118"/>
        <end position="140"/>
    </location>
</feature>
<dbReference type="Pfam" id="PF04024">
    <property type="entry name" value="PspC"/>
    <property type="match status" value="1"/>
</dbReference>